<evidence type="ECO:0000256" key="3">
    <source>
        <dbReference type="ARBA" id="ARBA00022679"/>
    </source>
</evidence>
<feature type="signal peptide" evidence="4">
    <location>
        <begin position="1"/>
        <end position="26"/>
    </location>
</feature>
<keyword evidence="2" id="KW-0328">Glycosyltransferase</keyword>
<keyword evidence="4" id="KW-0732">Signal</keyword>
<dbReference type="Proteomes" id="UP000799757">
    <property type="component" value="Unassembled WGS sequence"/>
</dbReference>
<dbReference type="InterPro" id="IPR029044">
    <property type="entry name" value="Nucleotide-diphossugar_trans"/>
</dbReference>
<organism evidence="5 6">
    <name type="scientific">Melanomma pulvis-pyrius CBS 109.77</name>
    <dbReference type="NCBI Taxonomy" id="1314802"/>
    <lineage>
        <taxon>Eukaryota</taxon>
        <taxon>Fungi</taxon>
        <taxon>Dikarya</taxon>
        <taxon>Ascomycota</taxon>
        <taxon>Pezizomycotina</taxon>
        <taxon>Dothideomycetes</taxon>
        <taxon>Pleosporomycetidae</taxon>
        <taxon>Pleosporales</taxon>
        <taxon>Melanommataceae</taxon>
        <taxon>Melanomma</taxon>
    </lineage>
</organism>
<comment type="similarity">
    <text evidence="1">Belongs to the glycosyltransferase 34 family.</text>
</comment>
<dbReference type="Gene3D" id="3.90.550.10">
    <property type="entry name" value="Spore Coat Polysaccharide Biosynthesis Protein SpsA, Chain A"/>
    <property type="match status" value="1"/>
</dbReference>
<dbReference type="PANTHER" id="PTHR31306:SF3">
    <property type="entry name" value="NUCLEOTIDE-DIPHOSPHO-SUGAR TRANSFERASE DOMAIN-CONTAINING PROTEIN"/>
    <property type="match status" value="1"/>
</dbReference>
<evidence type="ECO:0000256" key="2">
    <source>
        <dbReference type="ARBA" id="ARBA00022676"/>
    </source>
</evidence>
<reference evidence="5" key="1">
    <citation type="journal article" date="2020" name="Stud. Mycol.">
        <title>101 Dothideomycetes genomes: a test case for predicting lifestyles and emergence of pathogens.</title>
        <authorList>
            <person name="Haridas S."/>
            <person name="Albert R."/>
            <person name="Binder M."/>
            <person name="Bloem J."/>
            <person name="Labutti K."/>
            <person name="Salamov A."/>
            <person name="Andreopoulos B."/>
            <person name="Baker S."/>
            <person name="Barry K."/>
            <person name="Bills G."/>
            <person name="Bluhm B."/>
            <person name="Cannon C."/>
            <person name="Castanera R."/>
            <person name="Culley D."/>
            <person name="Daum C."/>
            <person name="Ezra D."/>
            <person name="Gonzalez J."/>
            <person name="Henrissat B."/>
            <person name="Kuo A."/>
            <person name="Liang C."/>
            <person name="Lipzen A."/>
            <person name="Lutzoni F."/>
            <person name="Magnuson J."/>
            <person name="Mondo S."/>
            <person name="Nolan M."/>
            <person name="Ohm R."/>
            <person name="Pangilinan J."/>
            <person name="Park H.-J."/>
            <person name="Ramirez L."/>
            <person name="Alfaro M."/>
            <person name="Sun H."/>
            <person name="Tritt A."/>
            <person name="Yoshinaga Y."/>
            <person name="Zwiers L.-H."/>
            <person name="Turgeon B."/>
            <person name="Goodwin S."/>
            <person name="Spatafora J."/>
            <person name="Crous P."/>
            <person name="Grigoriev I."/>
        </authorList>
    </citation>
    <scope>NUCLEOTIDE SEQUENCE</scope>
    <source>
        <strain evidence="5">CBS 109.77</strain>
    </source>
</reference>
<evidence type="ECO:0000313" key="5">
    <source>
        <dbReference type="EMBL" id="KAF2799610.1"/>
    </source>
</evidence>
<dbReference type="EMBL" id="MU001761">
    <property type="protein sequence ID" value="KAF2799610.1"/>
    <property type="molecule type" value="Genomic_DNA"/>
</dbReference>
<evidence type="ECO:0000256" key="1">
    <source>
        <dbReference type="ARBA" id="ARBA00005664"/>
    </source>
</evidence>
<dbReference type="Pfam" id="PF05637">
    <property type="entry name" value="Glyco_transf_34"/>
    <property type="match status" value="1"/>
</dbReference>
<dbReference type="GO" id="GO:0000139">
    <property type="term" value="C:Golgi membrane"/>
    <property type="evidence" value="ECO:0007669"/>
    <property type="project" value="TreeGrafter"/>
</dbReference>
<gene>
    <name evidence="5" type="ORF">K505DRAFT_345765</name>
</gene>
<keyword evidence="3" id="KW-0808">Transferase</keyword>
<sequence>MPLLSTQRILFLCIPAALLLLFVVSALRGGSVTAPIQTLKDAGHKINDNICTNDHPDIRKPTFADTIAALYQPILLPVTAKSYTDQTGREFDNGGNEYWQRRLGSDILIVDIDTRNPNGTNEIFNPERMNWRELETQGGGLLTASFINHFLYSQIHGYDYKYFNARHIEGHYDTWIKPHVIYEMLHQYKFVVFIDADAVIQHLEVPMEFLFNRWNITPNTSIGMPVDTRQKLGDDENASMDSKGKVTVNSGVVVAQSLPYTFEMMNAWRTCTNELRYPGCGHWKENWSHEQRAFSEYIRYDFNPDNNIVEFNCDDANGYPSLKSDHPWIIDDCQGQFIRHHTIDKDLVKGSTSDVIMQSLTEILQKSFQRNREDLFIEEAAQ</sequence>
<evidence type="ECO:0008006" key="7">
    <source>
        <dbReference type="Google" id="ProtNLM"/>
    </source>
</evidence>
<evidence type="ECO:0000256" key="4">
    <source>
        <dbReference type="SAM" id="SignalP"/>
    </source>
</evidence>
<accession>A0A6A6XT27</accession>
<proteinExistence type="inferred from homology"/>
<dbReference type="InterPro" id="IPR008630">
    <property type="entry name" value="Glyco_trans_34"/>
</dbReference>
<evidence type="ECO:0000313" key="6">
    <source>
        <dbReference type="Proteomes" id="UP000799757"/>
    </source>
</evidence>
<dbReference type="GO" id="GO:0016757">
    <property type="term" value="F:glycosyltransferase activity"/>
    <property type="evidence" value="ECO:0007669"/>
    <property type="project" value="UniProtKB-KW"/>
</dbReference>
<dbReference type="OrthoDB" id="3763672at2759"/>
<name>A0A6A6XT27_9PLEO</name>
<feature type="chain" id="PRO_5025693037" description="Nucleotide-diphospho-sugar transferase domain-containing protein" evidence="4">
    <location>
        <begin position="27"/>
        <end position="382"/>
    </location>
</feature>
<protein>
    <recommendedName>
        <fullName evidence="7">Nucleotide-diphospho-sugar transferase domain-containing protein</fullName>
    </recommendedName>
</protein>
<dbReference type="PANTHER" id="PTHR31306">
    <property type="entry name" value="ALPHA-1,6-MANNOSYLTRANSFERASE MNN11-RELATED"/>
    <property type="match status" value="1"/>
</dbReference>
<dbReference type="GO" id="GO:0006487">
    <property type="term" value="P:protein N-linked glycosylation"/>
    <property type="evidence" value="ECO:0007669"/>
    <property type="project" value="TreeGrafter"/>
</dbReference>
<dbReference type="AlphaFoldDB" id="A0A6A6XT27"/>
<keyword evidence="6" id="KW-1185">Reference proteome</keyword>